<accession>A0A0L0F2J9</accession>
<dbReference type="InterPro" id="IPR044516">
    <property type="entry name" value="UXS-like"/>
</dbReference>
<dbReference type="PANTHER" id="PTHR43078:SF6">
    <property type="entry name" value="UDP-GLUCURONIC ACID DECARBOXYLASE 1"/>
    <property type="match status" value="1"/>
</dbReference>
<dbReference type="Pfam" id="PF01370">
    <property type="entry name" value="Epimerase"/>
    <property type="match status" value="1"/>
</dbReference>
<dbReference type="Gene3D" id="3.40.50.720">
    <property type="entry name" value="NAD(P)-binding Rossmann-like Domain"/>
    <property type="match status" value="1"/>
</dbReference>
<dbReference type="InterPro" id="IPR001509">
    <property type="entry name" value="Epimerase_deHydtase"/>
</dbReference>
<dbReference type="GO" id="GO:0070403">
    <property type="term" value="F:NAD+ binding"/>
    <property type="evidence" value="ECO:0007669"/>
    <property type="project" value="InterPro"/>
</dbReference>
<keyword evidence="4" id="KW-0456">Lyase</keyword>
<name>A0A0L0F2J9_9EUKA</name>
<evidence type="ECO:0000256" key="3">
    <source>
        <dbReference type="ARBA" id="ARBA00023027"/>
    </source>
</evidence>
<dbReference type="eggNOG" id="KOG1429">
    <property type="taxonomic scope" value="Eukaryota"/>
</dbReference>
<dbReference type="STRING" id="667725.A0A0L0F2J9"/>
<dbReference type="PANTHER" id="PTHR43078">
    <property type="entry name" value="UDP-GLUCURONIC ACID DECARBOXYLASE-RELATED"/>
    <property type="match status" value="1"/>
</dbReference>
<proteinExistence type="predicted"/>
<evidence type="ECO:0000256" key="4">
    <source>
        <dbReference type="ARBA" id="ARBA00023239"/>
    </source>
</evidence>
<evidence type="ECO:0000313" key="7">
    <source>
        <dbReference type="Proteomes" id="UP000054560"/>
    </source>
</evidence>
<keyword evidence="7" id="KW-1185">Reference proteome</keyword>
<dbReference type="AlphaFoldDB" id="A0A0L0F2J9"/>
<evidence type="ECO:0000259" key="5">
    <source>
        <dbReference type="Pfam" id="PF01370"/>
    </source>
</evidence>
<evidence type="ECO:0000256" key="2">
    <source>
        <dbReference type="ARBA" id="ARBA00022793"/>
    </source>
</evidence>
<dbReference type="RefSeq" id="XP_014144736.1">
    <property type="nucleotide sequence ID" value="XM_014289261.1"/>
</dbReference>
<dbReference type="GO" id="GO:0033320">
    <property type="term" value="P:UDP-D-xylose biosynthetic process"/>
    <property type="evidence" value="ECO:0007669"/>
    <property type="project" value="UniProtKB-UniPathway"/>
</dbReference>
<sequence>MHPNDGRVVSNFIIQALTKSPITIYGDGEHTRSFQYVEDLVDGLIALMNSDYDQPVNLGNPDEYSIKHFAETIVEIVGNKVPITHLAAPVDDPQRRKPDIGVARR</sequence>
<dbReference type="SUPFAM" id="SSF51735">
    <property type="entry name" value="NAD(P)-binding Rossmann-fold domains"/>
    <property type="match status" value="1"/>
</dbReference>
<dbReference type="GO" id="GO:0048040">
    <property type="term" value="F:UDP-glucuronate decarboxylase activity"/>
    <property type="evidence" value="ECO:0007669"/>
    <property type="project" value="TreeGrafter"/>
</dbReference>
<dbReference type="Proteomes" id="UP000054560">
    <property type="component" value="Unassembled WGS sequence"/>
</dbReference>
<comment type="cofactor">
    <cofactor evidence="1">
        <name>NAD(+)</name>
        <dbReference type="ChEBI" id="CHEBI:57540"/>
    </cofactor>
</comment>
<dbReference type="EMBL" id="KQ250147">
    <property type="protein sequence ID" value="KNC70834.1"/>
    <property type="molecule type" value="Genomic_DNA"/>
</dbReference>
<feature type="non-terminal residue" evidence="6">
    <location>
        <position position="105"/>
    </location>
</feature>
<evidence type="ECO:0000313" key="6">
    <source>
        <dbReference type="EMBL" id="KNC70834.1"/>
    </source>
</evidence>
<protein>
    <recommendedName>
        <fullName evidence="5">NAD-dependent epimerase/dehydratase domain-containing protein</fullName>
    </recommendedName>
</protein>
<dbReference type="GO" id="GO:0005737">
    <property type="term" value="C:cytoplasm"/>
    <property type="evidence" value="ECO:0007669"/>
    <property type="project" value="TreeGrafter"/>
</dbReference>
<dbReference type="GO" id="GO:0042732">
    <property type="term" value="P:D-xylose metabolic process"/>
    <property type="evidence" value="ECO:0007669"/>
    <property type="project" value="InterPro"/>
</dbReference>
<dbReference type="InterPro" id="IPR036291">
    <property type="entry name" value="NAD(P)-bd_dom_sf"/>
</dbReference>
<gene>
    <name evidence="6" type="ORF">SARC_16633</name>
</gene>
<dbReference type="GeneID" id="25917137"/>
<keyword evidence="3" id="KW-0520">NAD</keyword>
<dbReference type="UniPathway" id="UPA00796">
    <property type="reaction ID" value="UER00771"/>
</dbReference>
<organism evidence="6 7">
    <name type="scientific">Sphaeroforma arctica JP610</name>
    <dbReference type="NCBI Taxonomy" id="667725"/>
    <lineage>
        <taxon>Eukaryota</taxon>
        <taxon>Ichthyosporea</taxon>
        <taxon>Ichthyophonida</taxon>
        <taxon>Sphaeroforma</taxon>
    </lineage>
</organism>
<evidence type="ECO:0000256" key="1">
    <source>
        <dbReference type="ARBA" id="ARBA00001911"/>
    </source>
</evidence>
<keyword evidence="2" id="KW-0210">Decarboxylase</keyword>
<feature type="domain" description="NAD-dependent epimerase/dehydratase" evidence="5">
    <location>
        <begin position="3"/>
        <end position="58"/>
    </location>
</feature>
<reference evidence="6 7" key="1">
    <citation type="submission" date="2011-02" db="EMBL/GenBank/DDBJ databases">
        <title>The Genome Sequence of Sphaeroforma arctica JP610.</title>
        <authorList>
            <consortium name="The Broad Institute Genome Sequencing Platform"/>
            <person name="Russ C."/>
            <person name="Cuomo C."/>
            <person name="Young S.K."/>
            <person name="Zeng Q."/>
            <person name="Gargeya S."/>
            <person name="Alvarado L."/>
            <person name="Berlin A."/>
            <person name="Chapman S.B."/>
            <person name="Chen Z."/>
            <person name="Freedman E."/>
            <person name="Gellesch M."/>
            <person name="Goldberg J."/>
            <person name="Griggs A."/>
            <person name="Gujja S."/>
            <person name="Heilman E."/>
            <person name="Heiman D."/>
            <person name="Howarth C."/>
            <person name="Mehta T."/>
            <person name="Neiman D."/>
            <person name="Pearson M."/>
            <person name="Roberts A."/>
            <person name="Saif S."/>
            <person name="Shea T."/>
            <person name="Shenoy N."/>
            <person name="Sisk P."/>
            <person name="Stolte C."/>
            <person name="Sykes S."/>
            <person name="White J."/>
            <person name="Yandava C."/>
            <person name="Burger G."/>
            <person name="Gray M.W."/>
            <person name="Holland P.W.H."/>
            <person name="King N."/>
            <person name="Lang F.B.F."/>
            <person name="Roger A.J."/>
            <person name="Ruiz-Trillo I."/>
            <person name="Haas B."/>
            <person name="Nusbaum C."/>
            <person name="Birren B."/>
        </authorList>
    </citation>
    <scope>NUCLEOTIDE SEQUENCE [LARGE SCALE GENOMIC DNA]</scope>
    <source>
        <strain evidence="6 7">JP610</strain>
    </source>
</reference>
<dbReference type="OrthoDB" id="331544at2759"/>